<evidence type="ECO:0000256" key="4">
    <source>
        <dbReference type="ARBA" id="ARBA00023128"/>
    </source>
</evidence>
<dbReference type="Pfam" id="PF13741">
    <property type="entry name" value="MRP-S25"/>
    <property type="match status" value="1"/>
</dbReference>
<keyword evidence="4" id="KW-0496">Mitochondrion</keyword>
<accession>A0AAW0EF51</accession>
<proteinExistence type="inferred from homology"/>
<dbReference type="EMBL" id="JAWWNJ010000001">
    <property type="protein sequence ID" value="KAK7064016.1"/>
    <property type="molecule type" value="Genomic_DNA"/>
</dbReference>
<dbReference type="AlphaFoldDB" id="A0AAW0EF51"/>
<evidence type="ECO:0000256" key="6">
    <source>
        <dbReference type="ARBA" id="ARBA00035137"/>
    </source>
</evidence>
<evidence type="ECO:0000256" key="5">
    <source>
        <dbReference type="ARBA" id="ARBA00023274"/>
    </source>
</evidence>
<feature type="compositionally biased region" description="Basic and acidic residues" evidence="8">
    <location>
        <begin position="279"/>
        <end position="290"/>
    </location>
</feature>
<comment type="caution">
    <text evidence="9">The sequence shown here is derived from an EMBL/GenBank/DDBJ whole genome shotgun (WGS) entry which is preliminary data.</text>
</comment>
<reference evidence="9 10" key="1">
    <citation type="journal article" date="2024" name="J Genomics">
        <title>Draft genome sequencing and assembly of Favolaschia claudopus CIRM-BRFM 2984 isolated from oak limbs.</title>
        <authorList>
            <person name="Navarro D."/>
            <person name="Drula E."/>
            <person name="Chaduli D."/>
            <person name="Cazenave R."/>
            <person name="Ahrendt S."/>
            <person name="Wang J."/>
            <person name="Lipzen A."/>
            <person name="Daum C."/>
            <person name="Barry K."/>
            <person name="Grigoriev I.V."/>
            <person name="Favel A."/>
            <person name="Rosso M.N."/>
            <person name="Martin F."/>
        </authorList>
    </citation>
    <scope>NUCLEOTIDE SEQUENCE [LARGE SCALE GENOMIC DNA]</scope>
    <source>
        <strain evidence="9 10">CIRM-BRFM 2984</strain>
    </source>
</reference>
<feature type="region of interest" description="Disordered" evidence="8">
    <location>
        <begin position="33"/>
        <end position="68"/>
    </location>
</feature>
<dbReference type="PANTHER" id="PTHR37799">
    <property type="entry name" value="37S RIBOSOMAL PROTEIN S25, MITOCHONDRIAL"/>
    <property type="match status" value="1"/>
</dbReference>
<dbReference type="GO" id="GO:0005763">
    <property type="term" value="C:mitochondrial small ribosomal subunit"/>
    <property type="evidence" value="ECO:0007669"/>
    <property type="project" value="InterPro"/>
</dbReference>
<dbReference type="GO" id="GO:0003735">
    <property type="term" value="F:structural constituent of ribosome"/>
    <property type="evidence" value="ECO:0007669"/>
    <property type="project" value="InterPro"/>
</dbReference>
<keyword evidence="5" id="KW-0687">Ribonucleoprotein</keyword>
<keyword evidence="10" id="KW-1185">Reference proteome</keyword>
<name>A0AAW0EF51_9AGAR</name>
<evidence type="ECO:0000256" key="2">
    <source>
        <dbReference type="ARBA" id="ARBA00009864"/>
    </source>
</evidence>
<comment type="similarity">
    <text evidence="2">Belongs to the mitochondrion-specific ribosomal protein mS23 family.</text>
</comment>
<dbReference type="InterPro" id="IPR016939">
    <property type="entry name" value="Ribosomal_mS23_fun"/>
</dbReference>
<feature type="compositionally biased region" description="Basic and acidic residues" evidence="8">
    <location>
        <begin position="262"/>
        <end position="272"/>
    </location>
</feature>
<dbReference type="PANTHER" id="PTHR37799:SF1">
    <property type="entry name" value="SMALL RIBOSOMAL SUBUNIT PROTEIN MS23"/>
    <property type="match status" value="1"/>
</dbReference>
<evidence type="ECO:0000256" key="8">
    <source>
        <dbReference type="SAM" id="MobiDB-lite"/>
    </source>
</evidence>
<evidence type="ECO:0000256" key="1">
    <source>
        <dbReference type="ARBA" id="ARBA00004173"/>
    </source>
</evidence>
<feature type="region of interest" description="Disordered" evidence="8">
    <location>
        <begin position="313"/>
        <end position="374"/>
    </location>
</feature>
<feature type="compositionally biased region" description="Acidic residues" evidence="8">
    <location>
        <begin position="346"/>
        <end position="356"/>
    </location>
</feature>
<comment type="subcellular location">
    <subcellularLocation>
        <location evidence="1">Mitochondrion</location>
    </subcellularLocation>
</comment>
<evidence type="ECO:0000256" key="7">
    <source>
        <dbReference type="ARBA" id="ARBA00035421"/>
    </source>
</evidence>
<feature type="compositionally biased region" description="Acidic residues" evidence="8">
    <location>
        <begin position="316"/>
        <end position="339"/>
    </location>
</feature>
<evidence type="ECO:0000313" key="10">
    <source>
        <dbReference type="Proteomes" id="UP001362999"/>
    </source>
</evidence>
<protein>
    <recommendedName>
        <fullName evidence="6">Small ribosomal subunit protein mS23</fullName>
    </recommendedName>
    <alternativeName>
        <fullName evidence="7">37S ribosomal protein S25, mitochondrial</fullName>
    </alternativeName>
</protein>
<evidence type="ECO:0000256" key="3">
    <source>
        <dbReference type="ARBA" id="ARBA00022980"/>
    </source>
</evidence>
<feature type="region of interest" description="Disordered" evidence="8">
    <location>
        <begin position="262"/>
        <end position="298"/>
    </location>
</feature>
<dbReference type="Proteomes" id="UP001362999">
    <property type="component" value="Unassembled WGS sequence"/>
</dbReference>
<sequence>MGRRIASQVHLQVARLLRARALEREPKWYQPVLNFPPLPLPPKAPPERTSYDQKQPGQQQKMRRPKNRPLPIYYLEDDIRRQFYADHPFEAFRPTTLVEKGDIQTHEVNGVQWMRLRQRGRNPTPEDAIQFTLNLKQKHNVPLSQAYAQAVAQFRALRSEHHIATTFAVLEAEALGAVFVRGEIEHAFEKEKRALATWERLDDIDEGSLAARKRWKMIAEKHAGESQWSKGVQYVKMWQAGNRVNYSPAMTSLIDEDMLAEPEHSDLQDHEPPAASKLRSVDINDPRLESGEPEGNGDILTMEELESLMEETLVNLDEDEIEPEYSQEADEEGFGELEEEGVREGEGEEELDVEDGFEGHVEDNAPTDVHKPNQ</sequence>
<feature type="compositionally biased region" description="Pro residues" evidence="8">
    <location>
        <begin position="34"/>
        <end position="44"/>
    </location>
</feature>
<evidence type="ECO:0000313" key="9">
    <source>
        <dbReference type="EMBL" id="KAK7064016.1"/>
    </source>
</evidence>
<feature type="compositionally biased region" description="Basic and acidic residues" evidence="8">
    <location>
        <begin position="357"/>
        <end position="374"/>
    </location>
</feature>
<organism evidence="9 10">
    <name type="scientific">Favolaschia claudopus</name>
    <dbReference type="NCBI Taxonomy" id="2862362"/>
    <lineage>
        <taxon>Eukaryota</taxon>
        <taxon>Fungi</taxon>
        <taxon>Dikarya</taxon>
        <taxon>Basidiomycota</taxon>
        <taxon>Agaricomycotina</taxon>
        <taxon>Agaricomycetes</taxon>
        <taxon>Agaricomycetidae</taxon>
        <taxon>Agaricales</taxon>
        <taxon>Marasmiineae</taxon>
        <taxon>Mycenaceae</taxon>
        <taxon>Favolaschia</taxon>
    </lineage>
</organism>
<gene>
    <name evidence="9" type="ORF">R3P38DRAFT_2675415</name>
</gene>
<keyword evidence="3 9" id="KW-0689">Ribosomal protein</keyword>